<dbReference type="InterPro" id="IPR025188">
    <property type="entry name" value="DUF4113"/>
</dbReference>
<gene>
    <name evidence="7" type="ORF">CKO25_11020</name>
</gene>
<reference evidence="7 8" key="1">
    <citation type="journal article" date="2020" name="Microorganisms">
        <title>Osmotic Adaptation and Compatible Solute Biosynthesis of Phototrophic Bacteria as Revealed from Genome Analyses.</title>
        <authorList>
            <person name="Imhoff J.F."/>
            <person name="Rahn T."/>
            <person name="Kunzel S."/>
            <person name="Keller A."/>
            <person name="Neulinger S.C."/>
        </authorList>
    </citation>
    <scope>NUCLEOTIDE SEQUENCE [LARGE SCALE GENOMIC DNA]</scope>
    <source>
        <strain evidence="7 8">DSM 21303</strain>
    </source>
</reference>
<dbReference type="RefSeq" id="WP_200387976.1">
    <property type="nucleotide sequence ID" value="NZ_NRSD01000010.1"/>
</dbReference>
<dbReference type="InterPro" id="IPR050116">
    <property type="entry name" value="DNA_polymerase-Y"/>
</dbReference>
<keyword evidence="5" id="KW-0742">SOS response</keyword>
<dbReference type="SUPFAM" id="SSF56672">
    <property type="entry name" value="DNA/RNA polymerases"/>
    <property type="match status" value="1"/>
</dbReference>
<keyword evidence="8" id="KW-1185">Reference proteome</keyword>
<evidence type="ECO:0000313" key="8">
    <source>
        <dbReference type="Proteomes" id="UP001138802"/>
    </source>
</evidence>
<dbReference type="GO" id="GO:0009432">
    <property type="term" value="P:SOS response"/>
    <property type="evidence" value="ECO:0007669"/>
    <property type="project" value="UniProtKB-KW"/>
</dbReference>
<dbReference type="GO" id="GO:0006281">
    <property type="term" value="P:DNA repair"/>
    <property type="evidence" value="ECO:0007669"/>
    <property type="project" value="UniProtKB-KW"/>
</dbReference>
<dbReference type="PROSITE" id="PS50173">
    <property type="entry name" value="UMUC"/>
    <property type="match status" value="1"/>
</dbReference>
<dbReference type="EMBL" id="NRSD01000010">
    <property type="protein sequence ID" value="MBK1645168.1"/>
    <property type="molecule type" value="Genomic_DNA"/>
</dbReference>
<accession>A0A9X1B9D1</accession>
<dbReference type="PANTHER" id="PTHR11076">
    <property type="entry name" value="DNA REPAIR POLYMERASE UMUC / TRANSFERASE FAMILY MEMBER"/>
    <property type="match status" value="1"/>
</dbReference>
<evidence type="ECO:0000256" key="2">
    <source>
        <dbReference type="ARBA" id="ARBA00022763"/>
    </source>
</evidence>
<dbReference type="InterPro" id="IPR043128">
    <property type="entry name" value="Rev_trsase/Diguanyl_cyclase"/>
</dbReference>
<dbReference type="InterPro" id="IPR017961">
    <property type="entry name" value="DNA_pol_Y-fam_little_finger"/>
</dbReference>
<dbReference type="GO" id="GO:0003684">
    <property type="term" value="F:damaged DNA binding"/>
    <property type="evidence" value="ECO:0007669"/>
    <property type="project" value="InterPro"/>
</dbReference>
<comment type="similarity">
    <text evidence="1">Belongs to the DNA polymerase type-Y family.</text>
</comment>
<comment type="caution">
    <text evidence="7">The sequence shown here is derived from an EMBL/GenBank/DDBJ whole genome shotgun (WGS) entry which is preliminary data.</text>
</comment>
<evidence type="ECO:0000259" key="6">
    <source>
        <dbReference type="PROSITE" id="PS50173"/>
    </source>
</evidence>
<evidence type="ECO:0000256" key="4">
    <source>
        <dbReference type="ARBA" id="ARBA00023204"/>
    </source>
</evidence>
<dbReference type="Gene3D" id="3.30.70.270">
    <property type="match status" value="1"/>
</dbReference>
<protein>
    <recommendedName>
        <fullName evidence="6">UmuC domain-containing protein</fullName>
    </recommendedName>
</protein>
<evidence type="ECO:0000313" key="7">
    <source>
        <dbReference type="EMBL" id="MBK1645168.1"/>
    </source>
</evidence>
<proteinExistence type="inferred from homology"/>
<dbReference type="Pfam" id="PF00817">
    <property type="entry name" value="IMS"/>
    <property type="match status" value="1"/>
</dbReference>
<dbReference type="CDD" id="cd01700">
    <property type="entry name" value="PolY_Pol_V_umuC"/>
    <property type="match status" value="1"/>
</dbReference>
<evidence type="ECO:0000256" key="5">
    <source>
        <dbReference type="ARBA" id="ARBA00023236"/>
    </source>
</evidence>
<sequence length="422" mass="45821">MFALVDCNNFYASCERLFRPSLEGRPVVVLSNNDGCVVARSNEAKALGIPMGAPYFRYAEVLRRADAAVFSSNYALYGDLSRRVMQVLAGFVPRIEVYSIDECFLDLTGMSADPTVLGLEIVARVRRWTGIPVAVGMAPTKTLAKLANRLAKKGHGPLGPVLDWSGLPDRDALLGSVAVEDLWGIASRLGSRLREYGIADALALREAHPQRLRAAFGVVVERIARELRGQACLALEEVAPPRRQIMVSRSFRARVSDPAELRAAVTAFASRAGEKLRAQGLAAPALTVFVQTNPFDTARAYDANAVTCGFPVPTQDSGVLVRAATRGVDRLFRTGAAYRKAGVLLPDVIPAEQAPADLFEGVGDEVRSHQRMAVLDAVNRKYGRETLRFAGQLTGSRWPRRSERGSGVSTTRWAELAEVRAG</sequence>
<dbReference type="Pfam" id="PF13438">
    <property type="entry name" value="DUF4113"/>
    <property type="match status" value="1"/>
</dbReference>
<dbReference type="GO" id="GO:0003887">
    <property type="term" value="F:DNA-directed DNA polymerase activity"/>
    <property type="evidence" value="ECO:0007669"/>
    <property type="project" value="TreeGrafter"/>
</dbReference>
<dbReference type="AlphaFoldDB" id="A0A9X1B9D1"/>
<dbReference type="GO" id="GO:0042276">
    <property type="term" value="P:error-prone translesion synthesis"/>
    <property type="evidence" value="ECO:0007669"/>
    <property type="project" value="TreeGrafter"/>
</dbReference>
<organism evidence="7 8">
    <name type="scientific">Thiocapsa imhoffii</name>
    <dbReference type="NCBI Taxonomy" id="382777"/>
    <lineage>
        <taxon>Bacteria</taxon>
        <taxon>Pseudomonadati</taxon>
        <taxon>Pseudomonadota</taxon>
        <taxon>Gammaproteobacteria</taxon>
        <taxon>Chromatiales</taxon>
        <taxon>Chromatiaceae</taxon>
        <taxon>Thiocapsa</taxon>
    </lineage>
</organism>
<dbReference type="Proteomes" id="UP001138802">
    <property type="component" value="Unassembled WGS sequence"/>
</dbReference>
<keyword evidence="3" id="KW-0741">SOS mutagenesis</keyword>
<keyword evidence="4" id="KW-0234">DNA repair</keyword>
<dbReference type="Gene3D" id="3.40.1170.60">
    <property type="match status" value="1"/>
</dbReference>
<dbReference type="GO" id="GO:0005829">
    <property type="term" value="C:cytosol"/>
    <property type="evidence" value="ECO:0007669"/>
    <property type="project" value="TreeGrafter"/>
</dbReference>
<dbReference type="InterPro" id="IPR036775">
    <property type="entry name" value="DNA_pol_Y-fam_lit_finger_sf"/>
</dbReference>
<dbReference type="Pfam" id="PF11799">
    <property type="entry name" value="IMS_C"/>
    <property type="match status" value="1"/>
</dbReference>
<evidence type="ECO:0000256" key="3">
    <source>
        <dbReference type="ARBA" id="ARBA00023199"/>
    </source>
</evidence>
<dbReference type="SUPFAM" id="SSF100879">
    <property type="entry name" value="Lesion bypass DNA polymerase (Y-family), little finger domain"/>
    <property type="match status" value="1"/>
</dbReference>
<name>A0A9X1B9D1_9GAMM</name>
<keyword evidence="2" id="KW-0227">DNA damage</keyword>
<feature type="domain" description="UmuC" evidence="6">
    <location>
        <begin position="2"/>
        <end position="186"/>
    </location>
</feature>
<evidence type="ECO:0000256" key="1">
    <source>
        <dbReference type="ARBA" id="ARBA00010945"/>
    </source>
</evidence>
<dbReference type="NCBIfam" id="NF002955">
    <property type="entry name" value="PRK03609.1"/>
    <property type="match status" value="1"/>
</dbReference>
<dbReference type="PANTHER" id="PTHR11076:SF34">
    <property type="entry name" value="PROTEIN UMUC"/>
    <property type="match status" value="1"/>
</dbReference>
<dbReference type="InterPro" id="IPR043502">
    <property type="entry name" value="DNA/RNA_pol_sf"/>
</dbReference>
<dbReference type="InterPro" id="IPR001126">
    <property type="entry name" value="UmuC"/>
</dbReference>